<proteinExistence type="predicted"/>
<comment type="caution">
    <text evidence="1">The sequence shown here is derived from an EMBL/GenBank/DDBJ whole genome shotgun (WGS) entry which is preliminary data.</text>
</comment>
<dbReference type="AlphaFoldDB" id="A0A5B7I0P9"/>
<evidence type="ECO:0000313" key="1">
    <source>
        <dbReference type="EMBL" id="MPC78941.1"/>
    </source>
</evidence>
<keyword evidence="2" id="KW-1185">Reference proteome</keyword>
<accession>A0A5B7I0P9</accession>
<sequence length="85" mass="9327">MPVTENVVSSDHRIVRTSSKGMCLYFFANARRNCVYLSVNNGGFFCNDTIPKGASRAAFNQRSTLLRETPVSCAISLLANPVLLN</sequence>
<dbReference type="Proteomes" id="UP000324222">
    <property type="component" value="Unassembled WGS sequence"/>
</dbReference>
<organism evidence="1 2">
    <name type="scientific">Portunus trituberculatus</name>
    <name type="common">Swimming crab</name>
    <name type="synonym">Neptunus trituberculatus</name>
    <dbReference type="NCBI Taxonomy" id="210409"/>
    <lineage>
        <taxon>Eukaryota</taxon>
        <taxon>Metazoa</taxon>
        <taxon>Ecdysozoa</taxon>
        <taxon>Arthropoda</taxon>
        <taxon>Crustacea</taxon>
        <taxon>Multicrustacea</taxon>
        <taxon>Malacostraca</taxon>
        <taxon>Eumalacostraca</taxon>
        <taxon>Eucarida</taxon>
        <taxon>Decapoda</taxon>
        <taxon>Pleocyemata</taxon>
        <taxon>Brachyura</taxon>
        <taxon>Eubrachyura</taxon>
        <taxon>Portunoidea</taxon>
        <taxon>Portunidae</taxon>
        <taxon>Portuninae</taxon>
        <taxon>Portunus</taxon>
    </lineage>
</organism>
<reference evidence="1 2" key="1">
    <citation type="submission" date="2019-05" db="EMBL/GenBank/DDBJ databases">
        <title>Another draft genome of Portunus trituberculatus and its Hox gene families provides insights of decapod evolution.</title>
        <authorList>
            <person name="Jeong J.-H."/>
            <person name="Song I."/>
            <person name="Kim S."/>
            <person name="Choi T."/>
            <person name="Kim D."/>
            <person name="Ryu S."/>
            <person name="Kim W."/>
        </authorList>
    </citation>
    <scope>NUCLEOTIDE SEQUENCE [LARGE SCALE GENOMIC DNA]</scope>
    <source>
        <tissue evidence="1">Muscle</tissue>
    </source>
</reference>
<gene>
    <name evidence="1" type="ORF">E2C01_073450</name>
</gene>
<name>A0A5B7I0P9_PORTR</name>
<protein>
    <submittedName>
        <fullName evidence="1">Uncharacterized protein</fullName>
    </submittedName>
</protein>
<dbReference type="EMBL" id="VSRR010049773">
    <property type="protein sequence ID" value="MPC78941.1"/>
    <property type="molecule type" value="Genomic_DNA"/>
</dbReference>
<evidence type="ECO:0000313" key="2">
    <source>
        <dbReference type="Proteomes" id="UP000324222"/>
    </source>
</evidence>